<dbReference type="RefSeq" id="WP_187966378.1">
    <property type="nucleotide sequence ID" value="NZ_JACVDC010000052.1"/>
</dbReference>
<evidence type="ECO:0000313" key="2">
    <source>
        <dbReference type="Proteomes" id="UP000653730"/>
    </source>
</evidence>
<gene>
    <name evidence="1" type="ORF">IBL28_14795</name>
</gene>
<dbReference type="Proteomes" id="UP000653730">
    <property type="component" value="Unassembled WGS sequence"/>
</dbReference>
<sequence length="126" mass="14617">MLTEQDASDLIRLEFPETAAVEKFTGRLEVLAQKTDEMLSFPATGKTDGVLRLINYLFVHGSKYVRIQLIDHYFKLLKKVKCKLSLGEGENEQKTVSLAEECKFSIHYRWRCARQYSRLTLITIRS</sequence>
<name>A0A926JU53_9FLAO</name>
<organism evidence="1 2">
    <name type="scientific">Sinomicrobium weinanense</name>
    <dbReference type="NCBI Taxonomy" id="2842200"/>
    <lineage>
        <taxon>Bacteria</taxon>
        <taxon>Pseudomonadati</taxon>
        <taxon>Bacteroidota</taxon>
        <taxon>Flavobacteriia</taxon>
        <taxon>Flavobacteriales</taxon>
        <taxon>Flavobacteriaceae</taxon>
        <taxon>Sinomicrobium</taxon>
    </lineage>
</organism>
<accession>A0A926JU53</accession>
<proteinExistence type="predicted"/>
<dbReference type="EMBL" id="JACVDC010000052">
    <property type="protein sequence ID" value="MBC9797241.1"/>
    <property type="molecule type" value="Genomic_DNA"/>
</dbReference>
<evidence type="ECO:0000313" key="1">
    <source>
        <dbReference type="EMBL" id="MBC9797241.1"/>
    </source>
</evidence>
<reference evidence="1 2" key="1">
    <citation type="submission" date="2020-09" db="EMBL/GenBank/DDBJ databases">
        <title>Sinomicrobium weinanense sp. nov., a halophilic bacteria isolated from saline-alkali soil.</title>
        <authorList>
            <person name="Wu P."/>
            <person name="Ren H."/>
            <person name="Mei Y."/>
            <person name="Liang Y."/>
            <person name="Chen Z."/>
        </authorList>
    </citation>
    <scope>NUCLEOTIDE SEQUENCE [LARGE SCALE GENOMIC DNA]</scope>
    <source>
        <strain evidence="1 2">FJxs</strain>
    </source>
</reference>
<protein>
    <submittedName>
        <fullName evidence="1">Uncharacterized protein</fullName>
    </submittedName>
</protein>
<keyword evidence="2" id="KW-1185">Reference proteome</keyword>
<comment type="caution">
    <text evidence="1">The sequence shown here is derived from an EMBL/GenBank/DDBJ whole genome shotgun (WGS) entry which is preliminary data.</text>
</comment>
<dbReference type="AlphaFoldDB" id="A0A926JU53"/>